<organism evidence="1 2">
    <name type="scientific">Stigmatella aurantiaca</name>
    <dbReference type="NCBI Taxonomy" id="41"/>
    <lineage>
        <taxon>Bacteria</taxon>
        <taxon>Pseudomonadati</taxon>
        <taxon>Myxococcota</taxon>
        <taxon>Myxococcia</taxon>
        <taxon>Myxococcales</taxon>
        <taxon>Cystobacterineae</taxon>
        <taxon>Archangiaceae</taxon>
        <taxon>Stigmatella</taxon>
    </lineage>
</organism>
<protein>
    <submittedName>
        <fullName evidence="1">Uncharacterized protein</fullName>
    </submittedName>
</protein>
<dbReference type="Gene3D" id="3.40.50.1390">
    <property type="entry name" value="Resolvase, N-terminal catalytic domain"/>
    <property type="match status" value="1"/>
</dbReference>
<dbReference type="GO" id="GO:0000150">
    <property type="term" value="F:DNA strand exchange activity"/>
    <property type="evidence" value="ECO:0007669"/>
    <property type="project" value="InterPro"/>
</dbReference>
<dbReference type="InterPro" id="IPR036162">
    <property type="entry name" value="Resolvase-like_N_sf"/>
</dbReference>
<dbReference type="EMBL" id="FOAP01000003">
    <property type="protein sequence ID" value="SEL04832.1"/>
    <property type="molecule type" value="Genomic_DNA"/>
</dbReference>
<sequence length="54" mass="6254">MAKAKAYSYLRFSTPEQMKGNSFDRQSTRAQAYELRNHLDLDDKLTFHDLGLSS</sequence>
<dbReference type="AlphaFoldDB" id="A0A1H7M156"/>
<dbReference type="Proteomes" id="UP000182719">
    <property type="component" value="Unassembled WGS sequence"/>
</dbReference>
<proteinExistence type="predicted"/>
<reference evidence="2" key="1">
    <citation type="submission" date="2016-10" db="EMBL/GenBank/DDBJ databases">
        <authorList>
            <person name="Varghese N."/>
            <person name="Submissions S."/>
        </authorList>
    </citation>
    <scope>NUCLEOTIDE SEQUENCE [LARGE SCALE GENOMIC DNA]</scope>
    <source>
        <strain evidence="2">DSM 17044</strain>
    </source>
</reference>
<accession>A0A1H7M156</accession>
<gene>
    <name evidence="1" type="ORF">SAMN05444354_103396</name>
</gene>
<name>A0A1H7M156_STIAU</name>
<evidence type="ECO:0000313" key="2">
    <source>
        <dbReference type="Proteomes" id="UP000182719"/>
    </source>
</evidence>
<evidence type="ECO:0000313" key="1">
    <source>
        <dbReference type="EMBL" id="SEL04832.1"/>
    </source>
</evidence>
<keyword evidence="2" id="KW-1185">Reference proteome</keyword>
<dbReference type="GO" id="GO:0003677">
    <property type="term" value="F:DNA binding"/>
    <property type="evidence" value="ECO:0007669"/>
    <property type="project" value="InterPro"/>
</dbReference>